<dbReference type="PIRSF" id="PIRSF015380">
    <property type="entry name" value="Site-sp_rcmb"/>
    <property type="match status" value="1"/>
</dbReference>
<organism evidence="6 7">
    <name type="scientific">Allofranklinella schreckenbergeri</name>
    <dbReference type="NCBI Taxonomy" id="1076744"/>
    <lineage>
        <taxon>Bacteria</taxon>
        <taxon>Pseudomonadati</taxon>
        <taxon>Pseudomonadota</taxon>
        <taxon>Betaproteobacteria</taxon>
        <taxon>Burkholderiales</taxon>
        <taxon>Comamonadaceae</taxon>
        <taxon>Allofranklinella</taxon>
    </lineage>
</organism>
<evidence type="ECO:0000313" key="7">
    <source>
        <dbReference type="Proteomes" id="UP000267035"/>
    </source>
</evidence>
<proteinExistence type="predicted"/>
<evidence type="ECO:0000256" key="2">
    <source>
        <dbReference type="ARBA" id="ARBA00022692"/>
    </source>
</evidence>
<feature type="transmembrane region" description="Helical" evidence="5">
    <location>
        <begin position="355"/>
        <end position="376"/>
    </location>
</feature>
<evidence type="ECO:0000256" key="5">
    <source>
        <dbReference type="SAM" id="Phobius"/>
    </source>
</evidence>
<evidence type="ECO:0000256" key="1">
    <source>
        <dbReference type="ARBA" id="ARBA00004141"/>
    </source>
</evidence>
<reference evidence="6 7" key="1">
    <citation type="submission" date="2018-10" db="EMBL/GenBank/DDBJ databases">
        <title>Comamonadaceae CDC group NO-1 genome sequencing and assembly.</title>
        <authorList>
            <person name="Bernier A.-M."/>
            <person name="Bernard K."/>
        </authorList>
    </citation>
    <scope>NUCLEOTIDE SEQUENCE [LARGE SCALE GENOMIC DNA]</scope>
    <source>
        <strain evidence="6 7">NML161473</strain>
    </source>
</reference>
<dbReference type="AlphaFoldDB" id="A0A3M6QA64"/>
<feature type="transmembrane region" description="Helical" evidence="5">
    <location>
        <begin position="533"/>
        <end position="551"/>
    </location>
</feature>
<dbReference type="EMBL" id="RDQL01000008">
    <property type="protein sequence ID" value="RMW99381.1"/>
    <property type="molecule type" value="Genomic_DNA"/>
</dbReference>
<sequence>MPPVDLQPFAQSPDFPTALQRLVRYLRAHATRADEAMRDFIEALKADETACAHLAALYHQWLQGCRLSNGLIRTGIYSRQDFMRELKRRIYDRLNPPPRQLELFEDVLQTVLRPGDLDWLNQITPRQWLRLHEQLGHDELGPKSQHYVREQLLRGAEMLALWVAGEDLNPDLIRLNPRLLEVDSAFLSLQREVQNLVEAVRAGQPLPDTAPLEVMLDQSRQQVAHLRRLGNQSGASLTTAHLLERLEQSLDRLEGILTILTGEREESSARAWLVQLGQMLNSGLEQRSIRAFVRASAGMLSKSISSSKSAHGEHYITTTAKEWWHMLRSAAGAGIVIALMALLKIEIARWQLAPLWSTLLISLNYGLGFVIVHLLGCTIATKQPAMTAASMAESVQQGQNSRNLPKHLAELLISVNRSQSVAVLGNISLAMLTAAALAWLYQRHTGSALLSADEVAYQLKALQPIAALWYAAIAALWLFCAGIISGYYDNRADYLRLRERLAAHPALRWLGQARQQRLADYLHAHFGALHGNFYFGVLLGVTPYIGHLLHLPLDIRHIAFSSANLSYAAGSAPLGWQALALGLLYVLMIGMVNLWLSFFLALRVALRARETSLPTPSRLLAALARQIRAQPRALFLPVAAKPAATKDAKEPVSKEAEET</sequence>
<accession>A0A3M6QA64</accession>
<dbReference type="Proteomes" id="UP000267035">
    <property type="component" value="Unassembled WGS sequence"/>
</dbReference>
<keyword evidence="2 5" id="KW-0812">Transmembrane</keyword>
<dbReference type="Gene3D" id="1.20.1080.10">
    <property type="entry name" value="Glycerol uptake facilitator protein"/>
    <property type="match status" value="1"/>
</dbReference>
<feature type="transmembrane region" description="Helical" evidence="5">
    <location>
        <begin position="582"/>
        <end position="602"/>
    </location>
</feature>
<comment type="subcellular location">
    <subcellularLocation>
        <location evidence="1">Membrane</location>
        <topology evidence="1">Multi-pass membrane protein</topology>
    </subcellularLocation>
</comment>
<comment type="caution">
    <text evidence="6">The sequence shown here is derived from an EMBL/GenBank/DDBJ whole genome shotgun (WGS) entry which is preliminary data.</text>
</comment>
<dbReference type="RefSeq" id="WP_122254039.1">
    <property type="nucleotide sequence ID" value="NZ_RDQL01000008.1"/>
</dbReference>
<dbReference type="Pfam" id="PF10136">
    <property type="entry name" value="SpecificRecomb"/>
    <property type="match status" value="1"/>
</dbReference>
<evidence type="ECO:0000256" key="4">
    <source>
        <dbReference type="ARBA" id="ARBA00023136"/>
    </source>
</evidence>
<keyword evidence="7" id="KW-1185">Reference proteome</keyword>
<evidence type="ECO:0000256" key="3">
    <source>
        <dbReference type="ARBA" id="ARBA00022989"/>
    </source>
</evidence>
<evidence type="ECO:0000313" key="6">
    <source>
        <dbReference type="EMBL" id="RMW99381.1"/>
    </source>
</evidence>
<keyword evidence="3 5" id="KW-1133">Transmembrane helix</keyword>
<dbReference type="InterPro" id="IPR023271">
    <property type="entry name" value="Aquaporin-like"/>
</dbReference>
<keyword evidence="4 5" id="KW-0472">Membrane</keyword>
<protein>
    <submittedName>
        <fullName evidence="6">Recombinase</fullName>
    </submittedName>
</protein>
<name>A0A3M6QA64_9BURK</name>
<dbReference type="InterPro" id="IPR011385">
    <property type="entry name" value="Site-sp_rcmbase"/>
</dbReference>
<feature type="transmembrane region" description="Helical" evidence="5">
    <location>
        <begin position="421"/>
        <end position="441"/>
    </location>
</feature>
<dbReference type="GO" id="GO:0016020">
    <property type="term" value="C:membrane"/>
    <property type="evidence" value="ECO:0007669"/>
    <property type="project" value="UniProtKB-SubCell"/>
</dbReference>
<feature type="transmembrane region" description="Helical" evidence="5">
    <location>
        <begin position="467"/>
        <end position="488"/>
    </location>
</feature>
<gene>
    <name evidence="6" type="ORF">EBQ25_07355</name>
</gene>